<dbReference type="RefSeq" id="WP_148073629.1">
    <property type="nucleotide sequence ID" value="NZ_CP042913.1"/>
</dbReference>
<evidence type="ECO:0000313" key="2">
    <source>
        <dbReference type="Proteomes" id="UP000323917"/>
    </source>
</evidence>
<organism evidence="1 2">
    <name type="scientific">Bythopirellula goksoeyrii</name>
    <dbReference type="NCBI Taxonomy" id="1400387"/>
    <lineage>
        <taxon>Bacteria</taxon>
        <taxon>Pseudomonadati</taxon>
        <taxon>Planctomycetota</taxon>
        <taxon>Planctomycetia</taxon>
        <taxon>Pirellulales</taxon>
        <taxon>Lacipirellulaceae</taxon>
        <taxon>Bythopirellula</taxon>
    </lineage>
</organism>
<dbReference type="Proteomes" id="UP000323917">
    <property type="component" value="Chromosome"/>
</dbReference>
<gene>
    <name evidence="1" type="ORF">Pr1d_23620</name>
</gene>
<evidence type="ECO:0000313" key="1">
    <source>
        <dbReference type="EMBL" id="QEG35071.1"/>
    </source>
</evidence>
<dbReference type="EMBL" id="CP042913">
    <property type="protein sequence ID" value="QEG35071.1"/>
    <property type="molecule type" value="Genomic_DNA"/>
</dbReference>
<dbReference type="KEGG" id="bgok:Pr1d_23620"/>
<reference evidence="1 2" key="1">
    <citation type="submission" date="2019-08" db="EMBL/GenBank/DDBJ databases">
        <title>Deep-cultivation of Planctomycetes and their phenomic and genomic characterization uncovers novel biology.</title>
        <authorList>
            <person name="Wiegand S."/>
            <person name="Jogler M."/>
            <person name="Boedeker C."/>
            <person name="Pinto D."/>
            <person name="Vollmers J."/>
            <person name="Rivas-Marin E."/>
            <person name="Kohn T."/>
            <person name="Peeters S.H."/>
            <person name="Heuer A."/>
            <person name="Rast P."/>
            <person name="Oberbeckmann S."/>
            <person name="Bunk B."/>
            <person name="Jeske O."/>
            <person name="Meyerdierks A."/>
            <person name="Storesund J.E."/>
            <person name="Kallscheuer N."/>
            <person name="Luecker S."/>
            <person name="Lage O.M."/>
            <person name="Pohl T."/>
            <person name="Merkel B.J."/>
            <person name="Hornburger P."/>
            <person name="Mueller R.-W."/>
            <person name="Bruemmer F."/>
            <person name="Labrenz M."/>
            <person name="Spormann A.M."/>
            <person name="Op den Camp H."/>
            <person name="Overmann J."/>
            <person name="Amann R."/>
            <person name="Jetten M.S.M."/>
            <person name="Mascher T."/>
            <person name="Medema M.H."/>
            <person name="Devos D.P."/>
            <person name="Kaster A.-K."/>
            <person name="Ovreas L."/>
            <person name="Rohde M."/>
            <person name="Galperin M.Y."/>
            <person name="Jogler C."/>
        </authorList>
    </citation>
    <scope>NUCLEOTIDE SEQUENCE [LARGE SCALE GENOMIC DNA]</scope>
    <source>
        <strain evidence="1 2">Pr1d</strain>
    </source>
</reference>
<accession>A0A5B9QLP9</accession>
<keyword evidence="2" id="KW-1185">Reference proteome</keyword>
<proteinExistence type="predicted"/>
<dbReference type="AlphaFoldDB" id="A0A5B9QLP9"/>
<protein>
    <submittedName>
        <fullName evidence="1">Uncharacterized protein</fullName>
    </submittedName>
</protein>
<sequence>MSTIDQINDFAAFALTITKREGDDISLDVIYDRWWQERHGGEDLLAIQEAHAEYESGHRGELARTELANFRAERSAGKKA</sequence>
<dbReference type="OrthoDB" id="9938618at2"/>
<name>A0A5B9QLP9_9BACT</name>